<gene>
    <name evidence="2" type="ORF">GCM10023342_12520</name>
</gene>
<keyword evidence="3" id="KW-1185">Reference proteome</keyword>
<dbReference type="InterPro" id="IPR001841">
    <property type="entry name" value="Znf_RING"/>
</dbReference>
<dbReference type="EMBL" id="BAABKI010000013">
    <property type="protein sequence ID" value="GAA5173570.1"/>
    <property type="molecule type" value="Genomic_DNA"/>
</dbReference>
<dbReference type="Gene3D" id="3.30.40.10">
    <property type="entry name" value="Zinc/RING finger domain, C3HC4 (zinc finger)"/>
    <property type="match status" value="1"/>
</dbReference>
<dbReference type="PROSITE" id="PS50089">
    <property type="entry name" value="ZF_RING_2"/>
    <property type="match status" value="1"/>
</dbReference>
<sequence>MTQDATAPALPWWLQAGDEECPFCLRRYHVEAGYYCMHCDQPICPFCVVELRESRETVCPDCREEV</sequence>
<evidence type="ECO:0000313" key="3">
    <source>
        <dbReference type="Proteomes" id="UP001500074"/>
    </source>
</evidence>
<evidence type="ECO:0000313" key="2">
    <source>
        <dbReference type="EMBL" id="GAA5173570.1"/>
    </source>
</evidence>
<dbReference type="SUPFAM" id="SSF57850">
    <property type="entry name" value="RING/U-box"/>
    <property type="match status" value="1"/>
</dbReference>
<accession>A0ABP9R9K7</accession>
<dbReference type="Proteomes" id="UP001500074">
    <property type="component" value="Unassembled WGS sequence"/>
</dbReference>
<organism evidence="2 3">
    <name type="scientific">Modicisalibacter zincidurans</name>
    <dbReference type="NCBI Taxonomy" id="1178777"/>
    <lineage>
        <taxon>Bacteria</taxon>
        <taxon>Pseudomonadati</taxon>
        <taxon>Pseudomonadota</taxon>
        <taxon>Gammaproteobacteria</taxon>
        <taxon>Oceanospirillales</taxon>
        <taxon>Halomonadaceae</taxon>
        <taxon>Modicisalibacter</taxon>
    </lineage>
</organism>
<evidence type="ECO:0000259" key="1">
    <source>
        <dbReference type="PROSITE" id="PS50089"/>
    </source>
</evidence>
<comment type="caution">
    <text evidence="2">The sequence shown here is derived from an EMBL/GenBank/DDBJ whole genome shotgun (WGS) entry which is preliminary data.</text>
</comment>
<reference evidence="3" key="1">
    <citation type="journal article" date="2019" name="Int. J. Syst. Evol. Microbiol.">
        <title>The Global Catalogue of Microorganisms (GCM) 10K type strain sequencing project: providing services to taxonomists for standard genome sequencing and annotation.</title>
        <authorList>
            <consortium name="The Broad Institute Genomics Platform"/>
            <consortium name="The Broad Institute Genome Sequencing Center for Infectious Disease"/>
            <person name="Wu L."/>
            <person name="Ma J."/>
        </authorList>
    </citation>
    <scope>NUCLEOTIDE SEQUENCE [LARGE SCALE GENOMIC DNA]</scope>
    <source>
        <strain evidence="3">JCM 18472</strain>
    </source>
</reference>
<proteinExistence type="predicted"/>
<feature type="domain" description="RING-type" evidence="1">
    <location>
        <begin position="21"/>
        <end position="63"/>
    </location>
</feature>
<dbReference type="InterPro" id="IPR013083">
    <property type="entry name" value="Znf_RING/FYVE/PHD"/>
</dbReference>
<name>A0ABP9R9K7_9GAMM</name>
<protein>
    <recommendedName>
        <fullName evidence="1">RING-type domain-containing protein</fullName>
    </recommendedName>
</protein>